<evidence type="ECO:0000256" key="1">
    <source>
        <dbReference type="ARBA" id="ARBA00022723"/>
    </source>
</evidence>
<evidence type="ECO:0000256" key="2">
    <source>
        <dbReference type="ARBA" id="ARBA00022737"/>
    </source>
</evidence>
<dbReference type="Pfam" id="PF01556">
    <property type="entry name" value="DnaJ_C"/>
    <property type="match status" value="1"/>
</dbReference>
<name>A0A5A8DMP1_CAFRO</name>
<dbReference type="GO" id="GO:0005737">
    <property type="term" value="C:cytoplasm"/>
    <property type="evidence" value="ECO:0007669"/>
    <property type="project" value="TreeGrafter"/>
</dbReference>
<feature type="domain" description="CR-type" evidence="8">
    <location>
        <begin position="6"/>
        <end position="84"/>
    </location>
</feature>
<dbReference type="SUPFAM" id="SSF49493">
    <property type="entry name" value="HSP40/DnaJ peptide-binding domain"/>
    <property type="match status" value="2"/>
</dbReference>
<evidence type="ECO:0000259" key="8">
    <source>
        <dbReference type="PROSITE" id="PS51188"/>
    </source>
</evidence>
<dbReference type="InterPro" id="IPR008971">
    <property type="entry name" value="HSP40/DnaJ_pept-bd"/>
</dbReference>
<dbReference type="CDD" id="cd10747">
    <property type="entry name" value="DnaJ_C"/>
    <property type="match status" value="1"/>
</dbReference>
<keyword evidence="2" id="KW-0677">Repeat</keyword>
<dbReference type="CDD" id="cd10719">
    <property type="entry name" value="DnaJ_zf"/>
    <property type="match status" value="1"/>
</dbReference>
<feature type="region of interest" description="Disordered" evidence="7">
    <location>
        <begin position="275"/>
        <end position="358"/>
    </location>
</feature>
<comment type="caution">
    <text evidence="9">The sequence shown here is derived from an EMBL/GenBank/DDBJ whole genome shotgun (WGS) entry which is preliminary data.</text>
</comment>
<keyword evidence="4 6" id="KW-0862">Zinc</keyword>
<keyword evidence="1 6" id="KW-0479">Metal-binding</keyword>
<dbReference type="Gene3D" id="2.60.260.20">
    <property type="entry name" value="Urease metallochaperone UreE, N-terminal domain"/>
    <property type="match status" value="2"/>
</dbReference>
<keyword evidence="3 6" id="KW-0863">Zinc-finger</keyword>
<accession>A0A5A8DMP1</accession>
<dbReference type="InterPro" id="IPR036410">
    <property type="entry name" value="HSP_DnaJ_Cys-rich_dom_sf"/>
</dbReference>
<evidence type="ECO:0000313" key="9">
    <source>
        <dbReference type="EMBL" id="KAA0166706.1"/>
    </source>
</evidence>
<feature type="compositionally biased region" description="Low complexity" evidence="7">
    <location>
        <begin position="275"/>
        <end position="288"/>
    </location>
</feature>
<dbReference type="PANTHER" id="PTHR43096:SF52">
    <property type="entry name" value="DNAJ HOMOLOG 1, MITOCHONDRIAL-RELATED"/>
    <property type="match status" value="1"/>
</dbReference>
<evidence type="ECO:0000256" key="3">
    <source>
        <dbReference type="ARBA" id="ARBA00022771"/>
    </source>
</evidence>
<dbReference type="GO" id="GO:0031072">
    <property type="term" value="F:heat shock protein binding"/>
    <property type="evidence" value="ECO:0007669"/>
    <property type="project" value="InterPro"/>
</dbReference>
<dbReference type="GO" id="GO:0008270">
    <property type="term" value="F:zinc ion binding"/>
    <property type="evidence" value="ECO:0007669"/>
    <property type="project" value="UniProtKB-KW"/>
</dbReference>
<dbReference type="PROSITE" id="PS51188">
    <property type="entry name" value="ZF_CR"/>
    <property type="match status" value="1"/>
</dbReference>
<dbReference type="Gene3D" id="2.10.230.10">
    <property type="entry name" value="Heat shock protein DnaJ, cysteine-rich domain"/>
    <property type="match status" value="1"/>
</dbReference>
<dbReference type="Pfam" id="PF00684">
    <property type="entry name" value="DnaJ_CXXCXGXG"/>
    <property type="match status" value="1"/>
</dbReference>
<dbReference type="OrthoDB" id="10256793at2759"/>
<dbReference type="FunFam" id="2.60.260.20:FF:000005">
    <property type="entry name" value="Chaperone protein dnaJ 1, mitochondrial"/>
    <property type="match status" value="1"/>
</dbReference>
<evidence type="ECO:0000256" key="5">
    <source>
        <dbReference type="ARBA" id="ARBA00023186"/>
    </source>
</evidence>
<dbReference type="InterPro" id="IPR002939">
    <property type="entry name" value="DnaJ_C"/>
</dbReference>
<feature type="zinc finger region" description="CR-type" evidence="6">
    <location>
        <begin position="6"/>
        <end position="84"/>
    </location>
</feature>
<feature type="compositionally biased region" description="Acidic residues" evidence="7">
    <location>
        <begin position="349"/>
        <end position="358"/>
    </location>
</feature>
<keyword evidence="5" id="KW-0143">Chaperone</keyword>
<dbReference type="Proteomes" id="UP000322899">
    <property type="component" value="Unassembled WGS sequence"/>
</dbReference>
<protein>
    <recommendedName>
        <fullName evidence="8">CR-type domain-containing protein</fullName>
    </recommendedName>
</protein>
<evidence type="ECO:0000256" key="4">
    <source>
        <dbReference type="ARBA" id="ARBA00022833"/>
    </source>
</evidence>
<evidence type="ECO:0000256" key="7">
    <source>
        <dbReference type="SAM" id="MobiDB-lite"/>
    </source>
</evidence>
<dbReference type="InterPro" id="IPR001305">
    <property type="entry name" value="HSP_DnaJ_Cys-rich_dom"/>
</dbReference>
<dbReference type="EMBL" id="VLTO01000085">
    <property type="protein sequence ID" value="KAA0166706.1"/>
    <property type="molecule type" value="Genomic_DNA"/>
</dbReference>
<dbReference type="PANTHER" id="PTHR43096">
    <property type="entry name" value="DNAJ HOMOLOG 1, MITOCHONDRIAL-RELATED"/>
    <property type="match status" value="1"/>
</dbReference>
<evidence type="ECO:0000313" key="10">
    <source>
        <dbReference type="Proteomes" id="UP000322899"/>
    </source>
</evidence>
<organism evidence="9 10">
    <name type="scientific">Cafeteria roenbergensis</name>
    <name type="common">Marine flagellate</name>
    <dbReference type="NCBI Taxonomy" id="33653"/>
    <lineage>
        <taxon>Eukaryota</taxon>
        <taxon>Sar</taxon>
        <taxon>Stramenopiles</taxon>
        <taxon>Bigyra</taxon>
        <taxon>Opalozoa</taxon>
        <taxon>Bicosoecida</taxon>
        <taxon>Cafeteriaceae</taxon>
        <taxon>Cafeteria</taxon>
    </lineage>
</organism>
<proteinExistence type="predicted"/>
<dbReference type="GO" id="GO:0051082">
    <property type="term" value="F:unfolded protein binding"/>
    <property type="evidence" value="ECO:0007669"/>
    <property type="project" value="InterPro"/>
</dbReference>
<reference evidence="9 10" key="1">
    <citation type="submission" date="2019-07" db="EMBL/GenBank/DDBJ databases">
        <title>Genomes of Cafeteria roenbergensis.</title>
        <authorList>
            <person name="Fischer M.G."/>
            <person name="Hackl T."/>
            <person name="Roman M."/>
        </authorList>
    </citation>
    <scope>NUCLEOTIDE SEQUENCE [LARGE SCALE GENOMIC DNA]</scope>
    <source>
        <strain evidence="9 10">E4-10P</strain>
    </source>
</reference>
<sequence length="358" mass="36491">MEAALGVRKDVSVTVKAECDTCSGTGSADGRPPVTCGSCNGTGEQIMRNGFFEVRATCRACSGSGTVIANKCGSCGGAGVRSTRKSVEVVVPAGVDDDTTLRLAGQGDKGEQGGPSGHLYVQLRVEKHRVFEREGAHIHVRVPVSMTQAVLGDSVTVPTVRGDVDLKIPPGTQPDDKLVMRGRGIERLNGGARGSQYVHVSVRLPDPTTLTAEQRALLERFRDIELGRASPASGGAADGAAGAAAAAAGGAAAASGASGDASAASKGEASAASGSAEAASSASSASGPAEHDDESGFLGEALRRLRKAVSSDKKQGGSSCADGMPDPQRPTRGRKRRSVMDASDSSSSSEDEQWDRLR</sequence>
<dbReference type="AlphaFoldDB" id="A0A5A8DMP1"/>
<gene>
    <name evidence="9" type="ORF">FNF27_07445</name>
</gene>
<evidence type="ECO:0000256" key="6">
    <source>
        <dbReference type="PROSITE-ProRule" id="PRU00546"/>
    </source>
</evidence>
<dbReference type="SUPFAM" id="SSF57938">
    <property type="entry name" value="DnaJ/Hsp40 cysteine-rich domain"/>
    <property type="match status" value="1"/>
</dbReference>
<dbReference type="FunFam" id="2.10.230.10:FF:000002">
    <property type="entry name" value="Molecular chaperone DnaJ"/>
    <property type="match status" value="1"/>
</dbReference>
<dbReference type="GO" id="GO:0042026">
    <property type="term" value="P:protein refolding"/>
    <property type="evidence" value="ECO:0007669"/>
    <property type="project" value="TreeGrafter"/>
</dbReference>